<protein>
    <submittedName>
        <fullName evidence="1">Uncharacterized protein</fullName>
    </submittedName>
</protein>
<proteinExistence type="predicted"/>
<sequence length="53" mass="6597">MLQTFKYNLLILIFFTQSIYPTRRSNVPIYSFFYHFRPFIRKLRMTTHIINHA</sequence>
<evidence type="ECO:0000313" key="1">
    <source>
        <dbReference type="EMBL" id="VXA54311.1"/>
    </source>
</evidence>
<evidence type="ECO:0000313" key="2">
    <source>
        <dbReference type="Proteomes" id="UP000430404"/>
    </source>
</evidence>
<organism evidence="1 2">
    <name type="scientific">Acinetobacter proteolyticus</name>
    <dbReference type="NCBI Taxonomy" id="1776741"/>
    <lineage>
        <taxon>Bacteria</taxon>
        <taxon>Pseudomonadati</taxon>
        <taxon>Pseudomonadota</taxon>
        <taxon>Gammaproteobacteria</taxon>
        <taxon>Moraxellales</taxon>
        <taxon>Moraxellaceae</taxon>
        <taxon>Acinetobacter</taxon>
    </lineage>
</organism>
<dbReference type="Proteomes" id="UP000430404">
    <property type="component" value="Unassembled WGS sequence"/>
</dbReference>
<name>A0A653K0T1_9GAMM</name>
<gene>
    <name evidence="1" type="ORF">ACI8B_150001</name>
</gene>
<dbReference type="EMBL" id="CABWKZ010000007">
    <property type="protein sequence ID" value="VXA54311.1"/>
    <property type="molecule type" value="Genomic_DNA"/>
</dbReference>
<reference evidence="1 2" key="1">
    <citation type="submission" date="2019-10" db="EMBL/GenBank/DDBJ databases">
        <authorList>
            <person name="Karimi E."/>
        </authorList>
    </citation>
    <scope>NUCLEOTIDE SEQUENCE [LARGE SCALE GENOMIC DNA]</scope>
    <source>
        <strain evidence="1">Acinetobacter sp. 8BE</strain>
    </source>
</reference>
<dbReference type="AlphaFoldDB" id="A0A653K0T1"/>
<accession>A0A653K0T1</accession>